<evidence type="ECO:0000256" key="1">
    <source>
        <dbReference type="PROSITE-ProRule" id="PRU01122"/>
    </source>
</evidence>
<dbReference type="GO" id="GO:0006508">
    <property type="term" value="P:proteolysis"/>
    <property type="evidence" value="ECO:0007669"/>
    <property type="project" value="UniProtKB-KW"/>
</dbReference>
<dbReference type="InterPro" id="IPR008269">
    <property type="entry name" value="Lon_proteolytic"/>
</dbReference>
<proteinExistence type="inferred from homology"/>
<accession>A0A1H1GQ57</accession>
<protein>
    <recommendedName>
        <fullName evidence="1">endopeptidase La</fullName>
        <ecNumber evidence="1">3.4.21.53</ecNumber>
    </recommendedName>
</protein>
<feature type="transmembrane region" description="Helical" evidence="2">
    <location>
        <begin position="12"/>
        <end position="34"/>
    </location>
</feature>
<name>A0A1H1GQ57_9ACTN</name>
<keyword evidence="1" id="KW-0720">Serine protease</keyword>
<evidence type="ECO:0000259" key="3">
    <source>
        <dbReference type="PROSITE" id="PS50106"/>
    </source>
</evidence>
<dbReference type="GO" id="GO:0004176">
    <property type="term" value="F:ATP-dependent peptidase activity"/>
    <property type="evidence" value="ECO:0007669"/>
    <property type="project" value="UniProtKB-UniRule"/>
</dbReference>
<keyword evidence="1" id="KW-0378">Hydrolase</keyword>
<dbReference type="InterPro" id="IPR027065">
    <property type="entry name" value="Lon_Prtase"/>
</dbReference>
<comment type="similarity">
    <text evidence="1">Belongs to the peptidase S16 family.</text>
</comment>
<dbReference type="GO" id="GO:0004252">
    <property type="term" value="F:serine-type endopeptidase activity"/>
    <property type="evidence" value="ECO:0007669"/>
    <property type="project" value="UniProtKB-UniRule"/>
</dbReference>
<dbReference type="EMBL" id="FNLF01000002">
    <property type="protein sequence ID" value="SDR15213.1"/>
    <property type="molecule type" value="Genomic_DNA"/>
</dbReference>
<dbReference type="Gene3D" id="3.30.230.10">
    <property type="match status" value="1"/>
</dbReference>
<dbReference type="Pfam" id="PF13180">
    <property type="entry name" value="PDZ_2"/>
    <property type="match status" value="1"/>
</dbReference>
<keyword evidence="1" id="KW-0645">Protease</keyword>
<evidence type="ECO:0000256" key="2">
    <source>
        <dbReference type="SAM" id="Phobius"/>
    </source>
</evidence>
<dbReference type="SUPFAM" id="SSF54211">
    <property type="entry name" value="Ribosomal protein S5 domain 2-like"/>
    <property type="match status" value="1"/>
</dbReference>
<feature type="active site" evidence="1">
    <location>
        <position position="247"/>
    </location>
</feature>
<dbReference type="GO" id="GO:0005524">
    <property type="term" value="F:ATP binding"/>
    <property type="evidence" value="ECO:0007669"/>
    <property type="project" value="InterPro"/>
</dbReference>
<dbReference type="EC" id="3.4.21.53" evidence="1"/>
<dbReference type="PROSITE" id="PS50106">
    <property type="entry name" value="PDZ"/>
    <property type="match status" value="1"/>
</dbReference>
<organism evidence="5 6">
    <name type="scientific">Tsukamurella pulmonis</name>
    <dbReference type="NCBI Taxonomy" id="47312"/>
    <lineage>
        <taxon>Bacteria</taxon>
        <taxon>Bacillati</taxon>
        <taxon>Actinomycetota</taxon>
        <taxon>Actinomycetes</taxon>
        <taxon>Mycobacteriales</taxon>
        <taxon>Tsukamurellaceae</taxon>
        <taxon>Tsukamurella</taxon>
    </lineage>
</organism>
<dbReference type="AlphaFoldDB" id="A0A1H1GQ57"/>
<reference evidence="6" key="1">
    <citation type="submission" date="2016-10" db="EMBL/GenBank/DDBJ databases">
        <authorList>
            <person name="Varghese N."/>
            <person name="Submissions S."/>
        </authorList>
    </citation>
    <scope>NUCLEOTIDE SEQUENCE [LARGE SCALE GENOMIC DNA]</scope>
    <source>
        <strain evidence="6">DSM 44142</strain>
    </source>
</reference>
<feature type="active site" evidence="1">
    <location>
        <position position="292"/>
    </location>
</feature>
<feature type="domain" description="Lon proteolytic" evidence="4">
    <location>
        <begin position="242"/>
        <end position="340"/>
    </location>
</feature>
<keyword evidence="2" id="KW-0812">Transmembrane</keyword>
<sequence>MPVTERRITTALAALVPLLVLVLLGMFVTVPYVAVGPGDTADTLTTYAERGADGEVTDRKVITIDGLPVHQPAGQLRFTTIAVTDGLNLYGALGKWISGAQIAPRDAYYPPGATREQIEEGNREQFTGSESSATVAALRYLKIPTAIGVVGLSQGGPSEGKLREGDVLESVDGAPVTATEQVAAALQGKKKGDVVTVAVRRADGAAQVPVTLGESEGKPRLGVVVGQVPADPKVHIGFGVQQVGGPSAGLMLTLGIIDLVEPGDLTGGRTVAGTGEISSDGRVGPIGGIEHKLQGAKRDGASVFLVPAANCDVAKSSPPDGLQLVKVDTVDGAVQALADVREGRPAPSC</sequence>
<dbReference type="InterPro" id="IPR036034">
    <property type="entry name" value="PDZ_sf"/>
</dbReference>
<dbReference type="Pfam" id="PF05362">
    <property type="entry name" value="Lon_C"/>
    <property type="match status" value="1"/>
</dbReference>
<keyword evidence="6" id="KW-1185">Reference proteome</keyword>
<dbReference type="Proteomes" id="UP000183053">
    <property type="component" value="Unassembled WGS sequence"/>
</dbReference>
<evidence type="ECO:0000313" key="6">
    <source>
        <dbReference type="Proteomes" id="UP000183053"/>
    </source>
</evidence>
<dbReference type="PANTHER" id="PTHR10046">
    <property type="entry name" value="ATP DEPENDENT LON PROTEASE FAMILY MEMBER"/>
    <property type="match status" value="1"/>
</dbReference>
<dbReference type="InterPro" id="IPR020568">
    <property type="entry name" value="Ribosomal_Su5_D2-typ_SF"/>
</dbReference>
<dbReference type="InterPro" id="IPR014721">
    <property type="entry name" value="Ribsml_uS5_D2-typ_fold_subgr"/>
</dbReference>
<dbReference type="InterPro" id="IPR001478">
    <property type="entry name" value="PDZ"/>
</dbReference>
<gene>
    <name evidence="5" type="ORF">SAMN04489765_3482</name>
</gene>
<evidence type="ECO:0000259" key="4">
    <source>
        <dbReference type="PROSITE" id="PS51786"/>
    </source>
</evidence>
<comment type="catalytic activity">
    <reaction evidence="1">
        <text>Hydrolysis of proteins in presence of ATP.</text>
        <dbReference type="EC" id="3.4.21.53"/>
    </reaction>
</comment>
<evidence type="ECO:0000313" key="5">
    <source>
        <dbReference type="EMBL" id="SDR15213.1"/>
    </source>
</evidence>
<dbReference type="SUPFAM" id="SSF50156">
    <property type="entry name" value="PDZ domain-like"/>
    <property type="match status" value="1"/>
</dbReference>
<keyword evidence="2" id="KW-0472">Membrane</keyword>
<dbReference type="STRING" id="47312.SAMN04489765_3482"/>
<keyword evidence="2" id="KW-1133">Transmembrane helix</keyword>
<dbReference type="PROSITE" id="PS51786">
    <property type="entry name" value="LON_PROTEOLYTIC"/>
    <property type="match status" value="1"/>
</dbReference>
<feature type="domain" description="PDZ" evidence="3">
    <location>
        <begin position="149"/>
        <end position="203"/>
    </location>
</feature>
<dbReference type="GO" id="GO:0030163">
    <property type="term" value="P:protein catabolic process"/>
    <property type="evidence" value="ECO:0007669"/>
    <property type="project" value="InterPro"/>
</dbReference>